<keyword evidence="9" id="KW-1185">Reference proteome</keyword>
<evidence type="ECO:0000256" key="3">
    <source>
        <dbReference type="ARBA" id="ARBA00022692"/>
    </source>
</evidence>
<feature type="transmembrane region" description="Helical" evidence="7">
    <location>
        <begin position="126"/>
        <end position="146"/>
    </location>
</feature>
<comment type="subcellular location">
    <subcellularLocation>
        <location evidence="1">Membrane</location>
        <topology evidence="1">Multi-pass membrane protein</topology>
    </subcellularLocation>
</comment>
<feature type="transmembrane region" description="Helical" evidence="7">
    <location>
        <begin position="99"/>
        <end position="120"/>
    </location>
</feature>
<protein>
    <submittedName>
        <fullName evidence="8">Muropeptide MFS uptake transporter AmpG</fullName>
    </submittedName>
</protein>
<keyword evidence="4 7" id="KW-1133">Transmembrane helix</keyword>
<evidence type="ECO:0000256" key="1">
    <source>
        <dbReference type="ARBA" id="ARBA00004141"/>
    </source>
</evidence>
<feature type="transmembrane region" description="Helical" evidence="7">
    <location>
        <begin position="241"/>
        <end position="259"/>
    </location>
</feature>
<dbReference type="HOGENOM" id="CLU_029352_1_1_6"/>
<dbReference type="AlphaFoldDB" id="Q1MXS2"/>
<keyword evidence="3 7" id="KW-0812">Transmembrane</keyword>
<dbReference type="NCBIfam" id="TIGR00901">
    <property type="entry name" value="2A0125"/>
    <property type="match status" value="1"/>
</dbReference>
<feature type="transmembrane region" description="Helical" evidence="7">
    <location>
        <begin position="333"/>
        <end position="355"/>
    </location>
</feature>
<feature type="transmembrane region" description="Helical" evidence="7">
    <location>
        <begin position="26"/>
        <end position="51"/>
    </location>
</feature>
<dbReference type="PANTHER" id="PTHR12778">
    <property type="entry name" value="SOLUTE CARRIER FAMILY 33 ACETYL-COA TRANSPORTER -RELATED"/>
    <property type="match status" value="1"/>
</dbReference>
<dbReference type="InterPro" id="IPR004752">
    <property type="entry name" value="AmpG_permease/AT-1"/>
</dbReference>
<reference evidence="8 9" key="1">
    <citation type="submission" date="2006-03" db="EMBL/GenBank/DDBJ databases">
        <authorList>
            <person name="Pinhassi J."/>
            <person name="Pedros-Alio C."/>
            <person name="Ferriera S."/>
            <person name="Johnson J."/>
            <person name="Kravitz S."/>
            <person name="Halpern A."/>
            <person name="Remington K."/>
            <person name="Beeson K."/>
            <person name="Tran B."/>
            <person name="Rogers Y.-H."/>
            <person name="Friedman R."/>
            <person name="Venter J.C."/>
        </authorList>
    </citation>
    <scope>NUCLEOTIDE SEQUENCE [LARGE SCALE GENOMIC DNA]</scope>
    <source>
        <strain evidence="8 9">RED65</strain>
    </source>
</reference>
<evidence type="ECO:0000256" key="5">
    <source>
        <dbReference type="ARBA" id="ARBA00023136"/>
    </source>
</evidence>
<feature type="transmembrane region" description="Helical" evidence="7">
    <location>
        <begin position="488"/>
        <end position="511"/>
    </location>
</feature>
<feature type="transmembrane region" description="Helical" evidence="7">
    <location>
        <begin position="426"/>
        <end position="451"/>
    </location>
</feature>
<dbReference type="Proteomes" id="UP000004263">
    <property type="component" value="Unassembled WGS sequence"/>
</dbReference>
<organism evidence="8 9">
    <name type="scientific">Bermanella marisrubri</name>
    <dbReference type="NCBI Taxonomy" id="207949"/>
    <lineage>
        <taxon>Bacteria</taxon>
        <taxon>Pseudomonadati</taxon>
        <taxon>Pseudomonadota</taxon>
        <taxon>Gammaproteobacteria</taxon>
        <taxon>Oceanospirillales</taxon>
        <taxon>Oceanospirillaceae</taxon>
        <taxon>Bermanella</taxon>
    </lineage>
</organism>
<dbReference type="SUPFAM" id="SSF103473">
    <property type="entry name" value="MFS general substrate transporter"/>
    <property type="match status" value="1"/>
</dbReference>
<dbReference type="Gene3D" id="1.20.1250.20">
    <property type="entry name" value="MFS general substrate transporter like domains"/>
    <property type="match status" value="2"/>
</dbReference>
<feature type="transmembrane region" description="Helical" evidence="7">
    <location>
        <begin position="167"/>
        <end position="190"/>
    </location>
</feature>
<proteinExistence type="predicted"/>
<feature type="transmembrane region" description="Helical" evidence="7">
    <location>
        <begin position="400"/>
        <end position="420"/>
    </location>
</feature>
<dbReference type="STRING" id="207949.RED65_03200"/>
<gene>
    <name evidence="8" type="ORF">RED65_03200</name>
</gene>
<accession>Q1MXS2</accession>
<sequence length="541" mass="58980">MRAMLKAIQTEHGWKESLAAVFQRQVFYMSLLGFSAGLPLLLIFSSLSLWLREAGIDKSAVTYFSWAALGYSFKFVWAPLVDCLPIPGLTRWLGLRRSWLLLSQLGIAGAITLMATSNPIIEAELFYMAMGAVLLGFSAATQDISIDAYRIEAVDADMQGLVSASYIAGYRIGMIVSGAGALYLASYFGTTKDLYNYQAWQWSYHIMSAFVLVGILATFLITEPIKRESQFEHAPKHYSGLLLAFVLCVTGFVTIFVISSDAATESKAYFTGLFGNQALSGLLVELIRLCIGLAIAVGIGKICIVMRIVNEEMFVNSYVAPIKQFFQDYGLKTAWLLLALIGLYRISDIVLGVVSNIFYQDLGYSKNEIADAVKLFGLIMTIFGGFIGGILAMRLGVMRMLFIGAALVVITNLAFIILLYTDHNLYALYSIVAADNLVAGLASAAFVAFLSSLVNIKFTAMQYAIFSSLMTLLPKALAGYSGGIVESIGYTGFFTFAASIGVPIMILVVLVSRHLGVDIEHSESDSSNQQKTQEGFAPSEK</sequence>
<dbReference type="GO" id="GO:0022857">
    <property type="term" value="F:transmembrane transporter activity"/>
    <property type="evidence" value="ECO:0007669"/>
    <property type="project" value="InterPro"/>
</dbReference>
<keyword evidence="5 7" id="KW-0472">Membrane</keyword>
<keyword evidence="2" id="KW-0813">Transport</keyword>
<evidence type="ECO:0000256" key="4">
    <source>
        <dbReference type="ARBA" id="ARBA00022989"/>
    </source>
</evidence>
<feature type="region of interest" description="Disordered" evidence="6">
    <location>
        <begin position="521"/>
        <end position="541"/>
    </location>
</feature>
<feature type="transmembrane region" description="Helical" evidence="7">
    <location>
        <begin position="375"/>
        <end position="393"/>
    </location>
</feature>
<dbReference type="PANTHER" id="PTHR12778:SF10">
    <property type="entry name" value="MAJOR FACILITATOR SUPERFAMILY DOMAIN-CONTAINING PROTEIN 3"/>
    <property type="match status" value="1"/>
</dbReference>
<comment type="caution">
    <text evidence="8">The sequence shown here is derived from an EMBL/GenBank/DDBJ whole genome shotgun (WGS) entry which is preliminary data.</text>
</comment>
<feature type="transmembrane region" description="Helical" evidence="7">
    <location>
        <begin position="202"/>
        <end position="221"/>
    </location>
</feature>
<dbReference type="InterPro" id="IPR036259">
    <property type="entry name" value="MFS_trans_sf"/>
</dbReference>
<evidence type="ECO:0000256" key="2">
    <source>
        <dbReference type="ARBA" id="ARBA00022448"/>
    </source>
</evidence>
<name>Q1MXS2_9GAMM</name>
<dbReference type="Pfam" id="PF07690">
    <property type="entry name" value="MFS_1"/>
    <property type="match status" value="1"/>
</dbReference>
<feature type="transmembrane region" description="Helical" evidence="7">
    <location>
        <begin position="463"/>
        <end position="482"/>
    </location>
</feature>
<dbReference type="GO" id="GO:0016020">
    <property type="term" value="C:membrane"/>
    <property type="evidence" value="ECO:0007669"/>
    <property type="project" value="UniProtKB-SubCell"/>
</dbReference>
<dbReference type="InterPro" id="IPR011701">
    <property type="entry name" value="MFS"/>
</dbReference>
<evidence type="ECO:0000313" key="9">
    <source>
        <dbReference type="Proteomes" id="UP000004263"/>
    </source>
</evidence>
<dbReference type="OrthoDB" id="9787815at2"/>
<dbReference type="RefSeq" id="WP_007019105.1">
    <property type="nucleotide sequence ID" value="NZ_CH724120.1"/>
</dbReference>
<evidence type="ECO:0000256" key="6">
    <source>
        <dbReference type="SAM" id="MobiDB-lite"/>
    </source>
</evidence>
<dbReference type="EMBL" id="AAQH01000034">
    <property type="protein sequence ID" value="EAT10779.1"/>
    <property type="molecule type" value="Genomic_DNA"/>
</dbReference>
<feature type="transmembrane region" description="Helical" evidence="7">
    <location>
        <begin position="63"/>
        <end position="87"/>
    </location>
</feature>
<evidence type="ECO:0000313" key="8">
    <source>
        <dbReference type="EMBL" id="EAT10779.1"/>
    </source>
</evidence>
<evidence type="ECO:0000256" key="7">
    <source>
        <dbReference type="SAM" id="Phobius"/>
    </source>
</evidence>
<feature type="transmembrane region" description="Helical" evidence="7">
    <location>
        <begin position="279"/>
        <end position="304"/>
    </location>
</feature>